<evidence type="ECO:0000259" key="12">
    <source>
        <dbReference type="PROSITE" id="PS50968"/>
    </source>
</evidence>
<dbReference type="InterPro" id="IPR029061">
    <property type="entry name" value="THDP-binding"/>
</dbReference>
<dbReference type="InterPro" id="IPR000089">
    <property type="entry name" value="Biotin_lipoyl"/>
</dbReference>
<protein>
    <recommendedName>
        <fullName evidence="3">pyruvate dehydrogenase (acetyl-transferring)</fullName>
        <ecNumber evidence="3">1.2.4.1</ecNumber>
    </recommendedName>
</protein>
<dbReference type="NCBIfam" id="NF006667">
    <property type="entry name" value="PRK09212.1"/>
    <property type="match status" value="1"/>
</dbReference>
<dbReference type="Gene3D" id="3.40.50.920">
    <property type="match status" value="1"/>
</dbReference>
<dbReference type="CDD" id="cd06849">
    <property type="entry name" value="lipoyl_domain"/>
    <property type="match status" value="1"/>
</dbReference>
<dbReference type="Proteomes" id="UP001190700">
    <property type="component" value="Unassembled WGS sequence"/>
</dbReference>
<dbReference type="Pfam" id="PF00364">
    <property type="entry name" value="Biotin_lipoyl"/>
    <property type="match status" value="1"/>
</dbReference>
<keyword evidence="4" id="KW-0479">Metal-binding</keyword>
<dbReference type="InterPro" id="IPR027110">
    <property type="entry name" value="PDHB_mito-type"/>
</dbReference>
<evidence type="ECO:0000256" key="6">
    <source>
        <dbReference type="ARBA" id="ARBA00022946"/>
    </source>
</evidence>
<evidence type="ECO:0000256" key="8">
    <source>
        <dbReference type="ARBA" id="ARBA00023002"/>
    </source>
</evidence>
<dbReference type="Pfam" id="PF02780">
    <property type="entry name" value="Transketolase_C"/>
    <property type="match status" value="1"/>
</dbReference>
<keyword evidence="5" id="KW-0450">Lipoyl</keyword>
<proteinExistence type="predicted"/>
<comment type="caution">
    <text evidence="13">The sequence shown here is derived from an EMBL/GenBank/DDBJ whole genome shotgun (WGS) entry which is preliminary data.</text>
</comment>
<dbReference type="GO" id="GO:0006086">
    <property type="term" value="P:pyruvate decarboxylation to acetyl-CoA"/>
    <property type="evidence" value="ECO:0007669"/>
    <property type="project" value="InterPro"/>
</dbReference>
<dbReference type="SUPFAM" id="SSF51230">
    <property type="entry name" value="Single hybrid motif"/>
    <property type="match status" value="1"/>
</dbReference>
<dbReference type="EMBL" id="LGRX02004740">
    <property type="protein sequence ID" value="KAK3279665.1"/>
    <property type="molecule type" value="Genomic_DNA"/>
</dbReference>
<evidence type="ECO:0000256" key="3">
    <source>
        <dbReference type="ARBA" id="ARBA00012281"/>
    </source>
</evidence>
<dbReference type="Gene3D" id="2.40.50.100">
    <property type="match status" value="1"/>
</dbReference>
<comment type="cofactor">
    <cofactor evidence="1">
        <name>thiamine diphosphate</name>
        <dbReference type="ChEBI" id="CHEBI:58937"/>
    </cofactor>
</comment>
<evidence type="ECO:0000256" key="2">
    <source>
        <dbReference type="ARBA" id="ARBA00004173"/>
    </source>
</evidence>
<keyword evidence="7" id="KW-0630">Potassium</keyword>
<dbReference type="SMART" id="SM00861">
    <property type="entry name" value="Transket_pyr"/>
    <property type="match status" value="1"/>
</dbReference>
<evidence type="ECO:0000256" key="10">
    <source>
        <dbReference type="ARBA" id="ARBA00023128"/>
    </source>
</evidence>
<dbReference type="GO" id="GO:0004739">
    <property type="term" value="F:pyruvate dehydrogenase (acetyl-transferring) activity"/>
    <property type="evidence" value="ECO:0007669"/>
    <property type="project" value="UniProtKB-EC"/>
</dbReference>
<evidence type="ECO:0000256" key="11">
    <source>
        <dbReference type="ARBA" id="ARBA00023317"/>
    </source>
</evidence>
<reference evidence="13 14" key="1">
    <citation type="journal article" date="2015" name="Genome Biol. Evol.">
        <title>Comparative Genomics of a Bacterivorous Green Alga Reveals Evolutionary Causalities and Consequences of Phago-Mixotrophic Mode of Nutrition.</title>
        <authorList>
            <person name="Burns J.A."/>
            <person name="Paasch A."/>
            <person name="Narechania A."/>
            <person name="Kim E."/>
        </authorList>
    </citation>
    <scope>NUCLEOTIDE SEQUENCE [LARGE SCALE GENOMIC DNA]</scope>
    <source>
        <strain evidence="13 14">PLY_AMNH</strain>
    </source>
</reference>
<comment type="subcellular location">
    <subcellularLocation>
        <location evidence="2">Mitochondrion</location>
    </subcellularLocation>
</comment>
<dbReference type="InterPro" id="IPR011053">
    <property type="entry name" value="Single_hybrid_motif"/>
</dbReference>
<dbReference type="PROSITE" id="PS50968">
    <property type="entry name" value="BIOTINYL_LIPOYL"/>
    <property type="match status" value="1"/>
</dbReference>
<dbReference type="FunFam" id="2.40.50.100:FF:000010">
    <property type="entry name" value="Acetyltransferase component of pyruvate dehydrogenase complex"/>
    <property type="match status" value="1"/>
</dbReference>
<dbReference type="InterPro" id="IPR009014">
    <property type="entry name" value="Transketo_C/PFOR_II"/>
</dbReference>
<evidence type="ECO:0000256" key="4">
    <source>
        <dbReference type="ARBA" id="ARBA00022723"/>
    </source>
</evidence>
<dbReference type="PANTHER" id="PTHR11624:SF96">
    <property type="entry name" value="PYRUVATE DEHYDROGENASE E1 COMPONENT SUBUNIT BETA, MITOCHONDRIAL"/>
    <property type="match status" value="1"/>
</dbReference>
<keyword evidence="8" id="KW-0560">Oxidoreductase</keyword>
<evidence type="ECO:0000313" key="14">
    <source>
        <dbReference type="Proteomes" id="UP001190700"/>
    </source>
</evidence>
<gene>
    <name evidence="13" type="ORF">CYMTET_12464</name>
</gene>
<dbReference type="InterPro" id="IPR003016">
    <property type="entry name" value="2-oxoA_DH_lipoyl-BS"/>
</dbReference>
<dbReference type="PANTHER" id="PTHR11624">
    <property type="entry name" value="DEHYDROGENASE RELATED"/>
    <property type="match status" value="1"/>
</dbReference>
<dbReference type="FunFam" id="3.40.50.920:FF:000001">
    <property type="entry name" value="Pyruvate dehydrogenase E1 beta subunit"/>
    <property type="match status" value="1"/>
</dbReference>
<keyword evidence="6" id="KW-0809">Transit peptide</keyword>
<keyword evidence="9" id="KW-0786">Thiamine pyrophosphate</keyword>
<keyword evidence="14" id="KW-1185">Reference proteome</keyword>
<dbReference type="InterPro" id="IPR033248">
    <property type="entry name" value="Transketolase_C"/>
</dbReference>
<evidence type="ECO:0000256" key="9">
    <source>
        <dbReference type="ARBA" id="ARBA00023052"/>
    </source>
</evidence>
<organism evidence="13 14">
    <name type="scientific">Cymbomonas tetramitiformis</name>
    <dbReference type="NCBI Taxonomy" id="36881"/>
    <lineage>
        <taxon>Eukaryota</taxon>
        <taxon>Viridiplantae</taxon>
        <taxon>Chlorophyta</taxon>
        <taxon>Pyramimonadophyceae</taxon>
        <taxon>Pyramimonadales</taxon>
        <taxon>Pyramimonadaceae</taxon>
        <taxon>Cymbomonas</taxon>
    </lineage>
</organism>
<dbReference type="CDD" id="cd07036">
    <property type="entry name" value="TPP_PYR_E1-PDHc-beta_like"/>
    <property type="match status" value="1"/>
</dbReference>
<keyword evidence="11 13" id="KW-0670">Pyruvate</keyword>
<dbReference type="Pfam" id="PF02779">
    <property type="entry name" value="Transket_pyr"/>
    <property type="match status" value="1"/>
</dbReference>
<dbReference type="AlphaFoldDB" id="A0AAE0LCE4"/>
<name>A0AAE0LCE4_9CHLO</name>
<evidence type="ECO:0000256" key="1">
    <source>
        <dbReference type="ARBA" id="ARBA00001964"/>
    </source>
</evidence>
<keyword evidence="10" id="KW-0496">Mitochondrion</keyword>
<sequence length="549" mass="58603">MVAARGLARRVAGLTAVLRARNQGVHFARYASAPRSLHVLANGAQEISQTCAKIGATTVLNQRLRARSFAAAAALPSHQILPMPSLSPTMTEGSIGEWKMNVGDKVSAGDILCDIQTDKATMEMESMEDGYLARILIPAGDGMIAVGKPVAIIVDSAEDIAAFADFVASDDAPAAPTAAEPARVLAERPDLRATANQGTPLRTSRAPSNVEVAVVDPNSSMITVRDALNKAMEEEMTKDEKIFVMGEEVGEYQGAYKITRGLLQKFGPKRVYDTPITEAGFCGIGVGAGFSGLKPIVEFMTWNFAMQAIDQIINSAGKTLYMSSGTISCPIVFRGPNGAAAGVGAQHSQCFAAWYMSVPGLKVLAPYSAEDAKGLLKAAIRDPDPVIFLENELLYGQEFPMSEASQSDDFVVPIGKAKIERVGEDVTLIAFSKMVGFCLDAAEELAAEGVSAEVINLRTLRPLDKDAIIESVKKTSRVVVVEEGWPTCGVGSEICTIISEEAFDYLDAPPERVTGVDIPMPYAVNLEKAALPQIHDVVRVAKRACYRSV</sequence>
<evidence type="ECO:0000256" key="5">
    <source>
        <dbReference type="ARBA" id="ARBA00022823"/>
    </source>
</evidence>
<dbReference type="SUPFAM" id="SSF52518">
    <property type="entry name" value="Thiamin diphosphate-binding fold (THDP-binding)"/>
    <property type="match status" value="1"/>
</dbReference>
<dbReference type="SUPFAM" id="SSF52922">
    <property type="entry name" value="TK C-terminal domain-like"/>
    <property type="match status" value="1"/>
</dbReference>
<dbReference type="EC" id="1.2.4.1" evidence="3"/>
<dbReference type="InterPro" id="IPR005475">
    <property type="entry name" value="Transketolase-like_Pyr-bd"/>
</dbReference>
<evidence type="ECO:0000313" key="13">
    <source>
        <dbReference type="EMBL" id="KAK3279665.1"/>
    </source>
</evidence>
<accession>A0AAE0LCE4</accession>
<dbReference type="Gene3D" id="3.40.50.970">
    <property type="match status" value="1"/>
</dbReference>
<dbReference type="PROSITE" id="PS00189">
    <property type="entry name" value="LIPOYL"/>
    <property type="match status" value="1"/>
</dbReference>
<dbReference type="GO" id="GO:0005739">
    <property type="term" value="C:mitochondrion"/>
    <property type="evidence" value="ECO:0007669"/>
    <property type="project" value="UniProtKB-SubCell"/>
</dbReference>
<dbReference type="NCBIfam" id="NF008854">
    <property type="entry name" value="PRK11892.1"/>
    <property type="match status" value="1"/>
</dbReference>
<dbReference type="FunFam" id="3.40.50.970:FF:000006">
    <property type="entry name" value="Pyruvate dehydrogenase E1 component subunit beta"/>
    <property type="match status" value="1"/>
</dbReference>
<evidence type="ECO:0000256" key="7">
    <source>
        <dbReference type="ARBA" id="ARBA00022958"/>
    </source>
</evidence>
<dbReference type="GO" id="GO:0046872">
    <property type="term" value="F:metal ion binding"/>
    <property type="evidence" value="ECO:0007669"/>
    <property type="project" value="UniProtKB-KW"/>
</dbReference>
<feature type="domain" description="Lipoyl-binding" evidence="12">
    <location>
        <begin position="78"/>
        <end position="154"/>
    </location>
</feature>